<gene>
    <name evidence="9 13" type="primary">ftsY</name>
    <name evidence="13" type="ORF">G5B42_04635</name>
</gene>
<reference evidence="13" key="1">
    <citation type="submission" date="2020-06" db="EMBL/GenBank/DDBJ databases">
        <title>Novel chitinolytic bacterium.</title>
        <authorList>
            <person name="Ungkulpasvich U."/>
            <person name="Kosugi A."/>
            <person name="Uke A."/>
        </authorList>
    </citation>
    <scope>NUCLEOTIDE SEQUENCE</scope>
    <source>
        <strain evidence="13">UUS1-1</strain>
    </source>
</reference>
<dbReference type="Pfam" id="PF02881">
    <property type="entry name" value="SRP54_N"/>
    <property type="match status" value="1"/>
</dbReference>
<dbReference type="CDD" id="cd17874">
    <property type="entry name" value="FtsY"/>
    <property type="match status" value="1"/>
</dbReference>
<feature type="domain" description="AAA+ ATPase" evidence="10">
    <location>
        <begin position="102"/>
        <end position="249"/>
    </location>
</feature>
<evidence type="ECO:0000256" key="5">
    <source>
        <dbReference type="ARBA" id="ARBA00023134"/>
    </source>
</evidence>
<dbReference type="FunFam" id="1.20.120.140:FF:000002">
    <property type="entry name" value="Signal recognition particle receptor FtsY"/>
    <property type="match status" value="1"/>
</dbReference>
<dbReference type="GO" id="GO:0003924">
    <property type="term" value="F:GTPase activity"/>
    <property type="evidence" value="ECO:0007669"/>
    <property type="project" value="UniProtKB-UniRule"/>
</dbReference>
<dbReference type="Gene3D" id="1.20.120.140">
    <property type="entry name" value="Signal recognition particle SRP54, nucleotide-binding domain"/>
    <property type="match status" value="1"/>
</dbReference>
<evidence type="ECO:0000256" key="9">
    <source>
        <dbReference type="HAMAP-Rule" id="MF_00920"/>
    </source>
</evidence>
<dbReference type="InterPro" id="IPR004390">
    <property type="entry name" value="SR_rcpt_FtsY"/>
</dbReference>
<dbReference type="GO" id="GO:0005525">
    <property type="term" value="F:GTP binding"/>
    <property type="evidence" value="ECO:0007669"/>
    <property type="project" value="UniProtKB-UniRule"/>
</dbReference>
<dbReference type="SMART" id="SM00382">
    <property type="entry name" value="AAA"/>
    <property type="match status" value="1"/>
</dbReference>
<keyword evidence="6 9" id="KW-0472">Membrane</keyword>
<dbReference type="RefSeq" id="WP_181339282.1">
    <property type="nucleotide sequence ID" value="NZ_JAAKDE010000008.1"/>
</dbReference>
<keyword evidence="1 9" id="KW-1003">Cell membrane</keyword>
<dbReference type="InterPro" id="IPR013822">
    <property type="entry name" value="Signal_recog_particl_SRP54_hlx"/>
</dbReference>
<feature type="binding site" evidence="9">
    <location>
        <begin position="110"/>
        <end position="117"/>
    </location>
    <ligand>
        <name>GTP</name>
        <dbReference type="ChEBI" id="CHEBI:37565"/>
    </ligand>
</feature>
<organism evidence="13 14">
    <name type="scientific">Capillibacterium thermochitinicola</name>
    <dbReference type="NCBI Taxonomy" id="2699427"/>
    <lineage>
        <taxon>Bacteria</taxon>
        <taxon>Bacillati</taxon>
        <taxon>Bacillota</taxon>
        <taxon>Capillibacterium</taxon>
    </lineage>
</organism>
<evidence type="ECO:0000256" key="7">
    <source>
        <dbReference type="ARBA" id="ARBA00023170"/>
    </source>
</evidence>
<dbReference type="SUPFAM" id="SSF52540">
    <property type="entry name" value="P-loop containing nucleoside triphosphate hydrolases"/>
    <property type="match status" value="1"/>
</dbReference>
<sequence>MADSLVARLKASLNKTRQKLLGPLEEAVQFHKRISPEFYEELEEILITSDVGMKTTMLLMEKLKAKVKAERVDDTEAVLGYLHTIITELLSVPPPAVLDSDSPLAILVAGVNGVGKTTSIAKLTAHYKEKGKSCLLVAGDTFRAAAIDQLAIWAKRTGADLVSHQAGADPGAVAFDGISAANARKTDVVIFDTAGRLHTKVNLMSELQKVHRVVTQNLGPRQLVKFLVLDATTGQNALEQARVFHEAIGIDGIILTKLDGTAKGGIVLAIVVELGLPIVWLGIGEKAEDLRRFDAAEFATALLGHEEEPKA</sequence>
<dbReference type="FunFam" id="3.40.50.300:FF:000053">
    <property type="entry name" value="Signal recognition particle receptor FtsY"/>
    <property type="match status" value="1"/>
</dbReference>
<evidence type="ECO:0000259" key="12">
    <source>
        <dbReference type="SMART" id="SM00963"/>
    </source>
</evidence>
<dbReference type="HAMAP" id="MF_00920">
    <property type="entry name" value="FtsY"/>
    <property type="match status" value="1"/>
</dbReference>
<dbReference type="GO" id="GO:0005886">
    <property type="term" value="C:plasma membrane"/>
    <property type="evidence" value="ECO:0007669"/>
    <property type="project" value="UniProtKB-SubCell"/>
</dbReference>
<protein>
    <recommendedName>
        <fullName evidence="9">Signal recognition particle receptor FtsY</fullName>
        <shortName evidence="9">SRP receptor</shortName>
        <ecNumber evidence="9">3.6.5.4</ecNumber>
    </recommendedName>
</protein>
<dbReference type="InterPro" id="IPR036225">
    <property type="entry name" value="SRP/SRP_N"/>
</dbReference>
<evidence type="ECO:0000256" key="2">
    <source>
        <dbReference type="ARBA" id="ARBA00022490"/>
    </source>
</evidence>
<evidence type="ECO:0000256" key="6">
    <source>
        <dbReference type="ARBA" id="ARBA00023136"/>
    </source>
</evidence>
<dbReference type="InterPro" id="IPR027417">
    <property type="entry name" value="P-loop_NTPase"/>
</dbReference>
<name>A0A8J6HRM8_9FIRM</name>
<comment type="caution">
    <text evidence="13">The sequence shown here is derived from an EMBL/GenBank/DDBJ whole genome shotgun (WGS) entry which is preliminary data.</text>
</comment>
<dbReference type="EC" id="3.6.5.4" evidence="9"/>
<dbReference type="PANTHER" id="PTHR43134:SF1">
    <property type="entry name" value="SIGNAL RECOGNITION PARTICLE RECEPTOR SUBUNIT ALPHA"/>
    <property type="match status" value="1"/>
</dbReference>
<evidence type="ECO:0000256" key="3">
    <source>
        <dbReference type="ARBA" id="ARBA00022741"/>
    </source>
</evidence>
<dbReference type="PANTHER" id="PTHR43134">
    <property type="entry name" value="SIGNAL RECOGNITION PARTICLE RECEPTOR SUBUNIT ALPHA"/>
    <property type="match status" value="1"/>
</dbReference>
<dbReference type="GO" id="GO:0006614">
    <property type="term" value="P:SRP-dependent cotranslational protein targeting to membrane"/>
    <property type="evidence" value="ECO:0007669"/>
    <property type="project" value="InterPro"/>
</dbReference>
<evidence type="ECO:0000313" key="14">
    <source>
        <dbReference type="Proteomes" id="UP000657177"/>
    </source>
</evidence>
<dbReference type="InterPro" id="IPR003593">
    <property type="entry name" value="AAA+_ATPase"/>
</dbReference>
<feature type="domain" description="SRP54-type proteins GTP-binding" evidence="11">
    <location>
        <begin position="103"/>
        <end position="304"/>
    </location>
</feature>
<evidence type="ECO:0000313" key="13">
    <source>
        <dbReference type="EMBL" id="MBA2132831.1"/>
    </source>
</evidence>
<dbReference type="GO" id="GO:0005737">
    <property type="term" value="C:cytoplasm"/>
    <property type="evidence" value="ECO:0007669"/>
    <property type="project" value="UniProtKB-SubCell"/>
</dbReference>
<keyword evidence="5 9" id="KW-0342">GTP-binding</keyword>
<comment type="subunit">
    <text evidence="9">Part of the signal recognition particle protein translocation system, which is composed of SRP and FtsY.</text>
</comment>
<dbReference type="SMART" id="SM00962">
    <property type="entry name" value="SRP54"/>
    <property type="match status" value="1"/>
</dbReference>
<evidence type="ECO:0000259" key="11">
    <source>
        <dbReference type="SMART" id="SM00962"/>
    </source>
</evidence>
<dbReference type="SMART" id="SM00963">
    <property type="entry name" value="SRP54_N"/>
    <property type="match status" value="1"/>
</dbReference>
<proteinExistence type="inferred from homology"/>
<keyword evidence="2 9" id="KW-0963">Cytoplasm</keyword>
<keyword evidence="3 9" id="KW-0547">Nucleotide-binding</keyword>
<comment type="similarity">
    <text evidence="9">Belongs to the GTP-binding SRP family. FtsY subfamily.</text>
</comment>
<dbReference type="EMBL" id="JAAKDE010000008">
    <property type="protein sequence ID" value="MBA2132831.1"/>
    <property type="molecule type" value="Genomic_DNA"/>
</dbReference>
<keyword evidence="14" id="KW-1185">Reference proteome</keyword>
<feature type="binding site" evidence="9">
    <location>
        <begin position="256"/>
        <end position="259"/>
    </location>
    <ligand>
        <name>GTP</name>
        <dbReference type="ChEBI" id="CHEBI:37565"/>
    </ligand>
</feature>
<evidence type="ECO:0000256" key="4">
    <source>
        <dbReference type="ARBA" id="ARBA00022801"/>
    </source>
</evidence>
<dbReference type="Pfam" id="PF00448">
    <property type="entry name" value="SRP54"/>
    <property type="match status" value="1"/>
</dbReference>
<dbReference type="InterPro" id="IPR000897">
    <property type="entry name" value="SRP54_GTPase_dom"/>
</dbReference>
<dbReference type="Gene3D" id="3.40.50.300">
    <property type="entry name" value="P-loop containing nucleotide triphosphate hydrolases"/>
    <property type="match status" value="1"/>
</dbReference>
<dbReference type="InterPro" id="IPR042101">
    <property type="entry name" value="SRP54_N_sf"/>
</dbReference>
<comment type="catalytic activity">
    <reaction evidence="8 9">
        <text>GTP + H2O = GDP + phosphate + H(+)</text>
        <dbReference type="Rhea" id="RHEA:19669"/>
        <dbReference type="ChEBI" id="CHEBI:15377"/>
        <dbReference type="ChEBI" id="CHEBI:15378"/>
        <dbReference type="ChEBI" id="CHEBI:37565"/>
        <dbReference type="ChEBI" id="CHEBI:43474"/>
        <dbReference type="ChEBI" id="CHEBI:58189"/>
        <dbReference type="EC" id="3.6.5.4"/>
    </reaction>
</comment>
<keyword evidence="7 9" id="KW-0675">Receptor</keyword>
<dbReference type="SUPFAM" id="SSF47364">
    <property type="entry name" value="Domain of the SRP/SRP receptor G-proteins"/>
    <property type="match status" value="1"/>
</dbReference>
<keyword evidence="4 9" id="KW-0378">Hydrolase</keyword>
<dbReference type="GO" id="GO:0005047">
    <property type="term" value="F:signal recognition particle binding"/>
    <property type="evidence" value="ECO:0007669"/>
    <property type="project" value="TreeGrafter"/>
</dbReference>
<feature type="domain" description="Signal recognition particle SRP54 helical bundle" evidence="12">
    <location>
        <begin position="9"/>
        <end position="90"/>
    </location>
</feature>
<dbReference type="Proteomes" id="UP000657177">
    <property type="component" value="Unassembled WGS sequence"/>
</dbReference>
<accession>A0A8J6HRM8</accession>
<evidence type="ECO:0000259" key="10">
    <source>
        <dbReference type="SMART" id="SM00382"/>
    </source>
</evidence>
<feature type="binding site" evidence="9">
    <location>
        <begin position="192"/>
        <end position="196"/>
    </location>
    <ligand>
        <name>GTP</name>
        <dbReference type="ChEBI" id="CHEBI:37565"/>
    </ligand>
</feature>
<comment type="subcellular location">
    <subcellularLocation>
        <location evidence="9">Cell membrane</location>
        <topology evidence="9">Peripheral membrane protein</topology>
        <orientation evidence="9">Cytoplasmic side</orientation>
    </subcellularLocation>
    <subcellularLocation>
        <location evidence="9">Cytoplasm</location>
    </subcellularLocation>
</comment>
<dbReference type="NCBIfam" id="TIGR00064">
    <property type="entry name" value="ftsY"/>
    <property type="match status" value="1"/>
</dbReference>
<evidence type="ECO:0000256" key="1">
    <source>
        <dbReference type="ARBA" id="ARBA00022475"/>
    </source>
</evidence>
<evidence type="ECO:0000256" key="8">
    <source>
        <dbReference type="ARBA" id="ARBA00048027"/>
    </source>
</evidence>
<comment type="function">
    <text evidence="9">Involved in targeting and insertion of nascent membrane proteins into the cytoplasmic membrane. Acts as a receptor for the complex formed by the signal recognition particle (SRP) and the ribosome-nascent chain (RNC).</text>
</comment>
<dbReference type="AlphaFoldDB" id="A0A8J6HRM8"/>